<organism evidence="5 6">
    <name type="scientific">Brevibacillus fluminis</name>
    <dbReference type="NCBI Taxonomy" id="511487"/>
    <lineage>
        <taxon>Bacteria</taxon>
        <taxon>Bacillati</taxon>
        <taxon>Bacillota</taxon>
        <taxon>Bacilli</taxon>
        <taxon>Bacillales</taxon>
        <taxon>Paenibacillaceae</taxon>
        <taxon>Brevibacillus</taxon>
    </lineage>
</organism>
<evidence type="ECO:0000256" key="3">
    <source>
        <dbReference type="ARBA" id="ARBA00023172"/>
    </source>
</evidence>
<evidence type="ECO:0000313" key="5">
    <source>
        <dbReference type="EMBL" id="RNB92497.1"/>
    </source>
</evidence>
<dbReference type="RefSeq" id="WP_122916202.1">
    <property type="nucleotide sequence ID" value="NZ_RHHQ01000003.1"/>
</dbReference>
<gene>
    <name evidence="5" type="ORF">EDM56_02035</name>
</gene>
<dbReference type="GO" id="GO:0015074">
    <property type="term" value="P:DNA integration"/>
    <property type="evidence" value="ECO:0007669"/>
    <property type="project" value="InterPro"/>
</dbReference>
<keyword evidence="2" id="KW-0238">DNA-binding</keyword>
<feature type="domain" description="Tyr recombinase" evidence="4">
    <location>
        <begin position="124"/>
        <end position="301"/>
    </location>
</feature>
<evidence type="ECO:0000256" key="2">
    <source>
        <dbReference type="ARBA" id="ARBA00023125"/>
    </source>
</evidence>
<accession>A0A3M8DZT9</accession>
<dbReference type="PANTHER" id="PTHR30349:SF41">
    <property type="entry name" value="INTEGRASE_RECOMBINASE PROTEIN MJ0367-RELATED"/>
    <property type="match status" value="1"/>
</dbReference>
<evidence type="ECO:0000313" key="6">
    <source>
        <dbReference type="Proteomes" id="UP000271031"/>
    </source>
</evidence>
<protein>
    <submittedName>
        <fullName evidence="5">Site-specific integrase</fullName>
    </submittedName>
</protein>
<comment type="caution">
    <text evidence="5">The sequence shown here is derived from an EMBL/GenBank/DDBJ whole genome shotgun (WGS) entry which is preliminary data.</text>
</comment>
<dbReference type="AlphaFoldDB" id="A0A3M8DZT9"/>
<dbReference type="GO" id="GO:0003677">
    <property type="term" value="F:DNA binding"/>
    <property type="evidence" value="ECO:0007669"/>
    <property type="project" value="UniProtKB-KW"/>
</dbReference>
<name>A0A3M8DZT9_9BACL</name>
<dbReference type="SUPFAM" id="SSF56349">
    <property type="entry name" value="DNA breaking-rejoining enzymes"/>
    <property type="match status" value="1"/>
</dbReference>
<dbReference type="InterPro" id="IPR010998">
    <property type="entry name" value="Integrase_recombinase_N"/>
</dbReference>
<comment type="similarity">
    <text evidence="1">Belongs to the 'phage' integrase family.</text>
</comment>
<evidence type="ECO:0000259" key="4">
    <source>
        <dbReference type="PROSITE" id="PS51898"/>
    </source>
</evidence>
<dbReference type="Pfam" id="PF00589">
    <property type="entry name" value="Phage_integrase"/>
    <property type="match status" value="1"/>
</dbReference>
<dbReference type="Gene3D" id="1.10.150.130">
    <property type="match status" value="1"/>
</dbReference>
<dbReference type="InterPro" id="IPR011010">
    <property type="entry name" value="DNA_brk_join_enz"/>
</dbReference>
<dbReference type="GO" id="GO:0006310">
    <property type="term" value="P:DNA recombination"/>
    <property type="evidence" value="ECO:0007669"/>
    <property type="project" value="UniProtKB-KW"/>
</dbReference>
<dbReference type="InterPro" id="IPR002104">
    <property type="entry name" value="Integrase_catalytic"/>
</dbReference>
<dbReference type="PANTHER" id="PTHR30349">
    <property type="entry name" value="PHAGE INTEGRASE-RELATED"/>
    <property type="match status" value="1"/>
</dbReference>
<dbReference type="InterPro" id="IPR013762">
    <property type="entry name" value="Integrase-like_cat_sf"/>
</dbReference>
<keyword evidence="6" id="KW-1185">Reference proteome</keyword>
<dbReference type="Proteomes" id="UP000271031">
    <property type="component" value="Unassembled WGS sequence"/>
</dbReference>
<reference evidence="5 6" key="1">
    <citation type="submission" date="2018-10" db="EMBL/GenBank/DDBJ databases">
        <title>Phylogenomics of Brevibacillus.</title>
        <authorList>
            <person name="Dunlap C."/>
        </authorList>
    </citation>
    <scope>NUCLEOTIDE SEQUENCE [LARGE SCALE GENOMIC DNA]</scope>
    <source>
        <strain evidence="5 6">JCM 15716</strain>
    </source>
</reference>
<dbReference type="EMBL" id="RHHQ01000003">
    <property type="protein sequence ID" value="RNB92497.1"/>
    <property type="molecule type" value="Genomic_DNA"/>
</dbReference>
<dbReference type="OrthoDB" id="9803188at2"/>
<proteinExistence type="inferred from homology"/>
<sequence length="301" mass="35472">MSIILTSKYYLYWKTYIPLSPRSIQQYTTELKKLEEYILQSGFTGCLNFDQFYFYKPTQEYSSIDEEFLRGFIRYLKEQKNASHGVLFSTIVALRNFFGFLKASGLIKVNPVSSFHNPYYQRKIYNRALSLKESEQLLQVALKADPFTRQYYVIVLLLLTTGLRNSELRSLTYDQIDFERNVIYVDKGQKTNANTVYMTDNLADEMARYLFHPHFVQWKEKNNSIIFHKNNAPYRNDTLNNLLKTLSKQAGIKKEVSAHCLRHTMAYLMQKEGVSIRVIQRQLRHKMLGTTLRYVSTVNTF</sequence>
<evidence type="ECO:0000256" key="1">
    <source>
        <dbReference type="ARBA" id="ARBA00008857"/>
    </source>
</evidence>
<dbReference type="PROSITE" id="PS51898">
    <property type="entry name" value="TYR_RECOMBINASE"/>
    <property type="match status" value="1"/>
</dbReference>
<dbReference type="CDD" id="cd00397">
    <property type="entry name" value="DNA_BRE_C"/>
    <property type="match status" value="1"/>
</dbReference>
<dbReference type="InterPro" id="IPR050090">
    <property type="entry name" value="Tyrosine_recombinase_XerCD"/>
</dbReference>
<dbReference type="Gene3D" id="1.10.443.10">
    <property type="entry name" value="Intergrase catalytic core"/>
    <property type="match status" value="1"/>
</dbReference>
<keyword evidence="3" id="KW-0233">DNA recombination</keyword>